<evidence type="ECO:0000313" key="1">
    <source>
        <dbReference type="EMBL" id="KAK4543795.1"/>
    </source>
</evidence>
<dbReference type="Proteomes" id="UP001324427">
    <property type="component" value="Unassembled WGS sequence"/>
</dbReference>
<accession>A0AAV9JEY5</accession>
<sequence length="311" mass="35603">MPELYDALNARTRTRKSYFREVEKIKPRRVEQYKDYLKRVAVVNEQRAAAYKEFEELVLTLYFVLPIEITGAILEWYAKANAPSTQPWAGLPRVAHQAAVLRYPLEAAAERWYRQREPDEEHWISGPNGLTFEKAMFLGQAKAEAAVFKNTIWRETSTRTALLPDIAAWLGCWTRMISHLDLTVHVPLRAGRDCYARNLFALQDALPKLRTTKVLPCLRSLLIEVTVPRIIEAKWRVPGLLRGRSWAEPSTSMAAELEKLVQGMRGLAVRERYLHYHALRPDLPVGEEDGRATSAEIVAGKAVERQCVIRV</sequence>
<evidence type="ECO:0000313" key="2">
    <source>
        <dbReference type="Proteomes" id="UP001324427"/>
    </source>
</evidence>
<dbReference type="EMBL" id="JAVFHQ010000029">
    <property type="protein sequence ID" value="KAK4543795.1"/>
    <property type="molecule type" value="Genomic_DNA"/>
</dbReference>
<reference evidence="1 2" key="1">
    <citation type="submission" date="2021-11" db="EMBL/GenBank/DDBJ databases">
        <title>Black yeast isolated from Biological Soil Crust.</title>
        <authorList>
            <person name="Kurbessoian T."/>
        </authorList>
    </citation>
    <scope>NUCLEOTIDE SEQUENCE [LARGE SCALE GENOMIC DNA]</scope>
    <source>
        <strain evidence="1 2">CCFEE 5522</strain>
    </source>
</reference>
<gene>
    <name evidence="1" type="ORF">LTR36_004828</name>
</gene>
<comment type="caution">
    <text evidence="1">The sequence shown here is derived from an EMBL/GenBank/DDBJ whole genome shotgun (WGS) entry which is preliminary data.</text>
</comment>
<dbReference type="AlphaFoldDB" id="A0AAV9JEY5"/>
<protein>
    <submittedName>
        <fullName evidence="1">Uncharacterized protein</fullName>
    </submittedName>
</protein>
<keyword evidence="2" id="KW-1185">Reference proteome</keyword>
<proteinExistence type="predicted"/>
<name>A0AAV9JEY5_9PEZI</name>
<organism evidence="1 2">
    <name type="scientific">Oleoguttula mirabilis</name>
    <dbReference type="NCBI Taxonomy" id="1507867"/>
    <lineage>
        <taxon>Eukaryota</taxon>
        <taxon>Fungi</taxon>
        <taxon>Dikarya</taxon>
        <taxon>Ascomycota</taxon>
        <taxon>Pezizomycotina</taxon>
        <taxon>Dothideomycetes</taxon>
        <taxon>Dothideomycetidae</taxon>
        <taxon>Mycosphaerellales</taxon>
        <taxon>Teratosphaeriaceae</taxon>
        <taxon>Oleoguttula</taxon>
    </lineage>
</organism>